<dbReference type="InterPro" id="IPR055411">
    <property type="entry name" value="LRR_FXL15/At3g58940/PEG3-like"/>
</dbReference>
<dbReference type="PANTHER" id="PTHR34223">
    <property type="entry name" value="OS11G0201299 PROTEIN"/>
    <property type="match status" value="1"/>
</dbReference>
<comment type="caution">
    <text evidence="4">The sequence shown here is derived from an EMBL/GenBank/DDBJ whole genome shotgun (WGS) entry which is preliminary data.</text>
</comment>
<dbReference type="InterPro" id="IPR053197">
    <property type="entry name" value="F-box_SCFL_complex_component"/>
</dbReference>
<feature type="region of interest" description="Disordered" evidence="1">
    <location>
        <begin position="1"/>
        <end position="28"/>
    </location>
</feature>
<feature type="domain" description="F-box/LRR-repeat protein 15/At3g58940/PEG3-like LRR" evidence="3">
    <location>
        <begin position="164"/>
        <end position="245"/>
    </location>
</feature>
<dbReference type="SUPFAM" id="SSF52047">
    <property type="entry name" value="RNI-like"/>
    <property type="match status" value="1"/>
</dbReference>
<dbReference type="InterPro" id="IPR053781">
    <property type="entry name" value="F-box_AtFBL13-like"/>
</dbReference>
<dbReference type="OrthoDB" id="603691at2759"/>
<keyword evidence="5" id="KW-1185">Reference proteome</keyword>
<evidence type="ECO:0000313" key="4">
    <source>
        <dbReference type="EMBL" id="KAF8669978.1"/>
    </source>
</evidence>
<dbReference type="AlphaFoldDB" id="A0A835ASN6"/>
<evidence type="ECO:0000259" key="3">
    <source>
        <dbReference type="Pfam" id="PF24758"/>
    </source>
</evidence>
<organism evidence="4 5">
    <name type="scientific">Digitaria exilis</name>
    <dbReference type="NCBI Taxonomy" id="1010633"/>
    <lineage>
        <taxon>Eukaryota</taxon>
        <taxon>Viridiplantae</taxon>
        <taxon>Streptophyta</taxon>
        <taxon>Embryophyta</taxon>
        <taxon>Tracheophyta</taxon>
        <taxon>Spermatophyta</taxon>
        <taxon>Magnoliopsida</taxon>
        <taxon>Liliopsida</taxon>
        <taxon>Poales</taxon>
        <taxon>Poaceae</taxon>
        <taxon>PACMAD clade</taxon>
        <taxon>Panicoideae</taxon>
        <taxon>Panicodae</taxon>
        <taxon>Paniceae</taxon>
        <taxon>Anthephorinae</taxon>
        <taxon>Digitaria</taxon>
    </lineage>
</organism>
<evidence type="ECO:0000313" key="5">
    <source>
        <dbReference type="Proteomes" id="UP000636709"/>
    </source>
</evidence>
<dbReference type="InterPro" id="IPR001810">
    <property type="entry name" value="F-box_dom"/>
</dbReference>
<dbReference type="InterPro" id="IPR036047">
    <property type="entry name" value="F-box-like_dom_sf"/>
</dbReference>
<sequence>MPLSVPEPHLEGQPTMGRSSGKSAKGTDLGDRISGLPDELLHSVISLLPAKEAVCTSVLSLRWRNLWKSAPCLNVDAEDFTSQSSFIEFVNTMWLSRGGSRLESFWLRACPGIFLENFRETVYLWIGHALRSNVEELGVIDHDLNEFEYHHQLFHLGHCPLTSSCLKKLHLCYVNIDNHAIKNLFSGCPALENLEMINCEIYATEFSSATLKSLSIDYADFPHPVYYTIQEDIVINMPSLASLHIGGLLGIAMLSFVDVQSLIAASIRLDRGTFTGACSILGALSNVKKLELLFRGDVEGEYSFQIDMQLCRVVFANLTSLSLSDWCLYDNCKALLFLLQHSPNLEDLTLKIREFLFDTDEYLDMSCSAAAADSATPFSCEKLRKVEIICPKGNKIVGMLVTILLTKLMSPPEIIIKPFSGSSWDDSDDQRWTYYD</sequence>
<dbReference type="PANTHER" id="PTHR34223:SF66">
    <property type="entry name" value="F-BOX DOMAIN-CONTAINING PROTEIN"/>
    <property type="match status" value="1"/>
</dbReference>
<evidence type="ECO:0000259" key="2">
    <source>
        <dbReference type="Pfam" id="PF00646"/>
    </source>
</evidence>
<dbReference type="InterPro" id="IPR032675">
    <property type="entry name" value="LRR_dom_sf"/>
</dbReference>
<feature type="domain" description="F-box" evidence="2">
    <location>
        <begin position="33"/>
        <end position="71"/>
    </location>
</feature>
<dbReference type="EMBL" id="JACEFO010002268">
    <property type="protein sequence ID" value="KAF8669978.1"/>
    <property type="molecule type" value="Genomic_DNA"/>
</dbReference>
<dbReference type="CDD" id="cd22160">
    <property type="entry name" value="F-box_AtFBL13-like"/>
    <property type="match status" value="1"/>
</dbReference>
<dbReference type="Gene3D" id="3.80.10.10">
    <property type="entry name" value="Ribonuclease Inhibitor"/>
    <property type="match status" value="1"/>
</dbReference>
<name>A0A835ASN6_9POAL</name>
<reference evidence="4" key="1">
    <citation type="submission" date="2020-07" db="EMBL/GenBank/DDBJ databases">
        <title>Genome sequence and genetic diversity analysis of an under-domesticated orphan crop, white fonio (Digitaria exilis).</title>
        <authorList>
            <person name="Bennetzen J.L."/>
            <person name="Chen S."/>
            <person name="Ma X."/>
            <person name="Wang X."/>
            <person name="Yssel A.E.J."/>
            <person name="Chaluvadi S.R."/>
            <person name="Johnson M."/>
            <person name="Gangashetty P."/>
            <person name="Hamidou F."/>
            <person name="Sanogo M.D."/>
            <person name="Zwaenepoel A."/>
            <person name="Wallace J."/>
            <person name="Van De Peer Y."/>
            <person name="Van Deynze A."/>
        </authorList>
    </citation>
    <scope>NUCLEOTIDE SEQUENCE</scope>
    <source>
        <tissue evidence="4">Leaves</tissue>
    </source>
</reference>
<dbReference type="Pfam" id="PF00646">
    <property type="entry name" value="F-box"/>
    <property type="match status" value="1"/>
</dbReference>
<dbReference type="Proteomes" id="UP000636709">
    <property type="component" value="Unassembled WGS sequence"/>
</dbReference>
<evidence type="ECO:0008006" key="6">
    <source>
        <dbReference type="Google" id="ProtNLM"/>
    </source>
</evidence>
<dbReference type="Pfam" id="PF24758">
    <property type="entry name" value="LRR_At5g56370"/>
    <property type="match status" value="1"/>
</dbReference>
<proteinExistence type="predicted"/>
<gene>
    <name evidence="4" type="ORF">HU200_051163</name>
</gene>
<protein>
    <recommendedName>
        <fullName evidence="6">F-box domain-containing protein</fullName>
    </recommendedName>
</protein>
<dbReference type="SUPFAM" id="SSF81383">
    <property type="entry name" value="F-box domain"/>
    <property type="match status" value="1"/>
</dbReference>
<evidence type="ECO:0000256" key="1">
    <source>
        <dbReference type="SAM" id="MobiDB-lite"/>
    </source>
</evidence>
<dbReference type="Gene3D" id="1.20.1280.50">
    <property type="match status" value="1"/>
</dbReference>
<accession>A0A835ASN6</accession>